<reference evidence="10" key="1">
    <citation type="submission" date="2016-10" db="EMBL/GenBank/DDBJ databases">
        <authorList>
            <person name="Varghese N."/>
            <person name="Submissions S."/>
        </authorList>
    </citation>
    <scope>NUCLEOTIDE SEQUENCE [LARGE SCALE GENOMIC DNA]</scope>
    <source>
        <strain evidence="10">LMG 26031</strain>
    </source>
</reference>
<dbReference type="InterPro" id="IPR012132">
    <property type="entry name" value="GMC_OxRdtase"/>
</dbReference>
<keyword evidence="4 5" id="KW-0274">FAD</keyword>
<evidence type="ECO:0000259" key="8">
    <source>
        <dbReference type="PROSITE" id="PS00624"/>
    </source>
</evidence>
<keyword evidence="3 6" id="KW-0285">Flavoprotein</keyword>
<evidence type="ECO:0000256" key="2">
    <source>
        <dbReference type="ARBA" id="ARBA00010790"/>
    </source>
</evidence>
<dbReference type="SUPFAM" id="SSF51905">
    <property type="entry name" value="FAD/NAD(P)-binding domain"/>
    <property type="match status" value="1"/>
</dbReference>
<evidence type="ECO:0000256" key="4">
    <source>
        <dbReference type="ARBA" id="ARBA00022827"/>
    </source>
</evidence>
<keyword evidence="10" id="KW-1185">Reference proteome</keyword>
<evidence type="ECO:0000256" key="6">
    <source>
        <dbReference type="RuleBase" id="RU003968"/>
    </source>
</evidence>
<dbReference type="Pfam" id="PF00732">
    <property type="entry name" value="GMC_oxred_N"/>
    <property type="match status" value="1"/>
</dbReference>
<name>A0A1H7CK50_9BURK</name>
<dbReference type="InterPro" id="IPR036188">
    <property type="entry name" value="FAD/NAD-bd_sf"/>
</dbReference>
<comment type="similarity">
    <text evidence="2 6">Belongs to the GMC oxidoreductase family.</text>
</comment>
<dbReference type="InterPro" id="IPR000172">
    <property type="entry name" value="GMC_OxRdtase_N"/>
</dbReference>
<dbReference type="EMBL" id="FNYE01000022">
    <property type="protein sequence ID" value="SEJ90059.1"/>
    <property type="molecule type" value="Genomic_DNA"/>
</dbReference>
<feature type="binding site" evidence="5">
    <location>
        <begin position="91"/>
        <end position="94"/>
    </location>
    <ligand>
        <name>FAD</name>
        <dbReference type="ChEBI" id="CHEBI:57692"/>
    </ligand>
</feature>
<dbReference type="PROSITE" id="PS00624">
    <property type="entry name" value="GMC_OXRED_2"/>
    <property type="match status" value="1"/>
</dbReference>
<protein>
    <submittedName>
        <fullName evidence="9">Choline dehydrogenase</fullName>
    </submittedName>
</protein>
<accession>A0A1H7CK50</accession>
<dbReference type="PROSITE" id="PS00623">
    <property type="entry name" value="GMC_OXRED_1"/>
    <property type="match status" value="1"/>
</dbReference>
<dbReference type="RefSeq" id="WP_090870112.1">
    <property type="nucleotide sequence ID" value="NZ_FNYE01000022.1"/>
</dbReference>
<dbReference type="GO" id="GO:0016614">
    <property type="term" value="F:oxidoreductase activity, acting on CH-OH group of donors"/>
    <property type="evidence" value="ECO:0007669"/>
    <property type="project" value="InterPro"/>
</dbReference>
<comment type="cofactor">
    <cofactor evidence="1 5">
        <name>FAD</name>
        <dbReference type="ChEBI" id="CHEBI:57692"/>
    </cofactor>
</comment>
<evidence type="ECO:0000256" key="5">
    <source>
        <dbReference type="PIRSR" id="PIRSR000137-2"/>
    </source>
</evidence>
<evidence type="ECO:0000256" key="1">
    <source>
        <dbReference type="ARBA" id="ARBA00001974"/>
    </source>
</evidence>
<dbReference type="Proteomes" id="UP000198866">
    <property type="component" value="Unassembled WGS sequence"/>
</dbReference>
<evidence type="ECO:0000259" key="7">
    <source>
        <dbReference type="PROSITE" id="PS00623"/>
    </source>
</evidence>
<proteinExistence type="inferred from homology"/>
<dbReference type="Gene3D" id="3.50.50.60">
    <property type="entry name" value="FAD/NAD(P)-binding domain"/>
    <property type="match status" value="1"/>
</dbReference>
<dbReference type="PIRSF" id="PIRSF000137">
    <property type="entry name" value="Alcohol_oxidase"/>
    <property type="match status" value="1"/>
</dbReference>
<dbReference type="AlphaFoldDB" id="A0A1H7CK50"/>
<dbReference type="SUPFAM" id="SSF54373">
    <property type="entry name" value="FAD-linked reductases, C-terminal domain"/>
    <property type="match status" value="1"/>
</dbReference>
<dbReference type="Pfam" id="PF05199">
    <property type="entry name" value="GMC_oxred_C"/>
    <property type="match status" value="1"/>
</dbReference>
<feature type="domain" description="Glucose-methanol-choline oxidoreductase N-terminal" evidence="7">
    <location>
        <begin position="81"/>
        <end position="104"/>
    </location>
</feature>
<dbReference type="PANTHER" id="PTHR11552">
    <property type="entry name" value="GLUCOSE-METHANOL-CHOLINE GMC OXIDOREDUCTASE"/>
    <property type="match status" value="1"/>
</dbReference>
<dbReference type="InterPro" id="IPR007867">
    <property type="entry name" value="GMC_OxRtase_C"/>
</dbReference>
<feature type="domain" description="Glucose-methanol-choline oxidoreductase N-terminal" evidence="8">
    <location>
        <begin position="253"/>
        <end position="267"/>
    </location>
</feature>
<evidence type="ECO:0000313" key="10">
    <source>
        <dbReference type="Proteomes" id="UP000198866"/>
    </source>
</evidence>
<dbReference type="STRING" id="667676.SAMN05192539_1022103"/>
<evidence type="ECO:0000313" key="9">
    <source>
        <dbReference type="EMBL" id="SEJ90059.1"/>
    </source>
</evidence>
<gene>
    <name evidence="9" type="ORF">SAMN05192539_1022103</name>
</gene>
<sequence length="533" mass="58874">MTEFDYIVVGAGAAGCVLANRLSQSGRHTVLLIEAGPEDRNPLIRMPKGFGKLLGDPAHAWFIPVQPDNGNGHRNEIWLRGKMLGGSSSINGMVYMRGHPEDYDGWSELGVEGWSWQNLAPCFRQIEDHALGADELRGTGGPLKVSPYAQRNRIGDAVLEACRSLGIRRVEDINRLDHEGVAYLIYTIRNGQRQSSAEAFLKPARSRRNLTVVTATQAARIVFDGSRAVGVQCECAGQQIVYRARREVVLSAGAIESPRLLQLSGIGDPDHLQSLGIPVVAASPGVGLNMREHYLYMVQARLQHWRDSQNRQFSGLRLWRNAMQYFLFRRGVMSLGSYQVGGFVKTAPDAKRPDVQLMMAPFSMDFRAASYAFETFPGMQLFSYPLRPRSEGHVRIQSADPRVPPEVVANYLADAYDQRMAINAFRLMRNVLAAEPLVSLLEGETRPGSAVQTDAEILDLYRREGQSGYHACGTCKMGSDPLAVLDSRLRVRGVEGLRVMDLSVTPTMISGNTNGPMMAMAWRAAGLILEDAR</sequence>
<dbReference type="PANTHER" id="PTHR11552:SF147">
    <property type="entry name" value="CHOLINE DEHYDROGENASE, MITOCHONDRIAL"/>
    <property type="match status" value="1"/>
</dbReference>
<dbReference type="GO" id="GO:0050660">
    <property type="term" value="F:flavin adenine dinucleotide binding"/>
    <property type="evidence" value="ECO:0007669"/>
    <property type="project" value="InterPro"/>
</dbReference>
<organism evidence="9 10">
    <name type="scientific">Paraburkholderia diazotrophica</name>
    <dbReference type="NCBI Taxonomy" id="667676"/>
    <lineage>
        <taxon>Bacteria</taxon>
        <taxon>Pseudomonadati</taxon>
        <taxon>Pseudomonadota</taxon>
        <taxon>Betaproteobacteria</taxon>
        <taxon>Burkholderiales</taxon>
        <taxon>Burkholderiaceae</taxon>
        <taxon>Paraburkholderia</taxon>
    </lineage>
</organism>
<evidence type="ECO:0000256" key="3">
    <source>
        <dbReference type="ARBA" id="ARBA00022630"/>
    </source>
</evidence>
<dbReference type="Gene3D" id="3.30.560.10">
    <property type="entry name" value="Glucose Oxidase, domain 3"/>
    <property type="match status" value="1"/>
</dbReference>
<dbReference type="OrthoDB" id="9785276at2"/>